<accession>A0ABN7WGD1</accession>
<protein>
    <submittedName>
        <fullName evidence="1">4854_t:CDS:1</fullName>
    </submittedName>
</protein>
<feature type="non-terminal residue" evidence="1">
    <location>
        <position position="76"/>
    </location>
</feature>
<dbReference type="Proteomes" id="UP000789901">
    <property type="component" value="Unassembled WGS sequence"/>
</dbReference>
<organism evidence="1 2">
    <name type="scientific">Gigaspora margarita</name>
    <dbReference type="NCBI Taxonomy" id="4874"/>
    <lineage>
        <taxon>Eukaryota</taxon>
        <taxon>Fungi</taxon>
        <taxon>Fungi incertae sedis</taxon>
        <taxon>Mucoromycota</taxon>
        <taxon>Glomeromycotina</taxon>
        <taxon>Glomeromycetes</taxon>
        <taxon>Diversisporales</taxon>
        <taxon>Gigasporaceae</taxon>
        <taxon>Gigaspora</taxon>
    </lineage>
</organism>
<feature type="non-terminal residue" evidence="1">
    <location>
        <position position="1"/>
    </location>
</feature>
<comment type="caution">
    <text evidence="1">The sequence shown here is derived from an EMBL/GenBank/DDBJ whole genome shotgun (WGS) entry which is preliminary data.</text>
</comment>
<proteinExistence type="predicted"/>
<keyword evidence="2" id="KW-1185">Reference proteome</keyword>
<sequence length="76" mass="8621">ENKIAEPPLRWNEQVNKEITTLSDNIKQSEHTESNPEAKNTLVIDAKSSNTTNEIKADNILDSENFIEDLDFMEGC</sequence>
<reference evidence="1 2" key="1">
    <citation type="submission" date="2021-06" db="EMBL/GenBank/DDBJ databases">
        <authorList>
            <person name="Kallberg Y."/>
            <person name="Tangrot J."/>
            <person name="Rosling A."/>
        </authorList>
    </citation>
    <scope>NUCLEOTIDE SEQUENCE [LARGE SCALE GENOMIC DNA]</scope>
    <source>
        <strain evidence="1 2">120-4 pot B 10/14</strain>
    </source>
</reference>
<name>A0ABN7WGD1_GIGMA</name>
<gene>
    <name evidence="1" type="ORF">GMARGA_LOCUS30693</name>
</gene>
<evidence type="ECO:0000313" key="2">
    <source>
        <dbReference type="Proteomes" id="UP000789901"/>
    </source>
</evidence>
<evidence type="ECO:0000313" key="1">
    <source>
        <dbReference type="EMBL" id="CAG8831524.1"/>
    </source>
</evidence>
<dbReference type="EMBL" id="CAJVQB010043915">
    <property type="protein sequence ID" value="CAG8831524.1"/>
    <property type="molecule type" value="Genomic_DNA"/>
</dbReference>